<dbReference type="STRING" id="501024.RTCCBAU85039_5399"/>
<dbReference type="AlphaFoldDB" id="A0A1H8U8T6"/>
<dbReference type="PANTHER" id="PTHR30146:SF148">
    <property type="entry name" value="HTH-TYPE TRANSCRIPTIONAL REPRESSOR PURR-RELATED"/>
    <property type="match status" value="1"/>
</dbReference>
<dbReference type="Gene3D" id="1.10.260.40">
    <property type="entry name" value="lambda repressor-like DNA-binding domains"/>
    <property type="match status" value="1"/>
</dbReference>
<keyword evidence="4" id="KW-0804">Transcription</keyword>
<dbReference type="EMBL" id="FNXB01000040">
    <property type="protein sequence ID" value="SEI16256.1"/>
    <property type="molecule type" value="Genomic_DNA"/>
</dbReference>
<dbReference type="SUPFAM" id="SSF53822">
    <property type="entry name" value="Periplasmic binding protein-like I"/>
    <property type="match status" value="1"/>
</dbReference>
<evidence type="ECO:0000313" key="9">
    <source>
        <dbReference type="Proteomes" id="UP000183063"/>
    </source>
</evidence>
<feature type="compositionally biased region" description="Basic and acidic residues" evidence="5">
    <location>
        <begin position="1"/>
        <end position="10"/>
    </location>
</feature>
<sequence length="359" mass="39356">MKRFGEEMQQRRKSTRKSPTMLDVAQSAKVSVATVSAVVNGSTPVSPELRSRIETAIQQIGYKRNTIARSLKIGTTRTIGLMVADITNPFFTDVVSVIQDVLHRAGYAVMLCCNDEDINLQDEQIELLLDRMVDGLIIAPAGEDAHLKRILASASVPTVLIDRLCDGIETDAVILDNRRAVLDATAYMLSLGHRRIGYISGSLETSTGRERLAGYRAALDAAALPFDEKLVQIGNFREKDAYKAAMQLLTSAGRPSAIFSANNLMVIGVMKAIRDIGLRCPDDISVVSFDDFPWADVFQPHLTTIAQPVQTIGEQAAQLIIDRLSGRGMEPPRRLMLQGRLIIRDSCRPFPLTAPHATA</sequence>
<evidence type="ECO:0000259" key="6">
    <source>
        <dbReference type="PROSITE" id="PS50932"/>
    </source>
</evidence>
<dbReference type="InterPro" id="IPR010982">
    <property type="entry name" value="Lambda_DNA-bd_dom_sf"/>
</dbReference>
<evidence type="ECO:0000256" key="3">
    <source>
        <dbReference type="ARBA" id="ARBA00023125"/>
    </source>
</evidence>
<keyword evidence="2" id="KW-0805">Transcription regulation</keyword>
<dbReference type="InterPro" id="IPR046335">
    <property type="entry name" value="LacI/GalR-like_sensor"/>
</dbReference>
<dbReference type="Proteomes" id="UP000183063">
    <property type="component" value="Unassembled WGS sequence"/>
</dbReference>
<name>A0A1H8U8T6_9HYPH</name>
<reference evidence="7" key="1">
    <citation type="submission" date="2016-10" db="EMBL/GenBank/DDBJ databases">
        <authorList>
            <person name="de Groot N.N."/>
        </authorList>
    </citation>
    <scope>NUCLEOTIDE SEQUENCE [LARGE SCALE GENOMIC DNA]</scope>
    <source>
        <strain evidence="7">CCBAU85039</strain>
    </source>
</reference>
<dbReference type="PANTHER" id="PTHR30146">
    <property type="entry name" value="LACI-RELATED TRANSCRIPTIONAL REPRESSOR"/>
    <property type="match status" value="1"/>
</dbReference>
<dbReference type="CDD" id="cd06267">
    <property type="entry name" value="PBP1_LacI_sugar_binding-like"/>
    <property type="match status" value="1"/>
</dbReference>
<evidence type="ECO:0000256" key="5">
    <source>
        <dbReference type="SAM" id="MobiDB-lite"/>
    </source>
</evidence>
<feature type="domain" description="HTH lacI-type" evidence="6">
    <location>
        <begin position="19"/>
        <end position="73"/>
    </location>
</feature>
<dbReference type="SUPFAM" id="SSF47413">
    <property type="entry name" value="lambda repressor-like DNA-binding domains"/>
    <property type="match status" value="1"/>
</dbReference>
<keyword evidence="1" id="KW-0678">Repressor</keyword>
<dbReference type="PROSITE" id="PS00356">
    <property type="entry name" value="HTH_LACI_1"/>
    <property type="match status" value="1"/>
</dbReference>
<dbReference type="GO" id="GO:0000976">
    <property type="term" value="F:transcription cis-regulatory region binding"/>
    <property type="evidence" value="ECO:0007669"/>
    <property type="project" value="TreeGrafter"/>
</dbReference>
<keyword evidence="3" id="KW-0238">DNA-binding</keyword>
<feature type="region of interest" description="Disordered" evidence="5">
    <location>
        <begin position="1"/>
        <end position="21"/>
    </location>
</feature>
<reference evidence="9" key="3">
    <citation type="submission" date="2016-10" db="EMBL/GenBank/DDBJ databases">
        <authorList>
            <person name="Wibberg D."/>
        </authorList>
    </citation>
    <scope>NUCLEOTIDE SEQUENCE [LARGE SCALE GENOMIC DNA]</scope>
</reference>
<evidence type="ECO:0000256" key="2">
    <source>
        <dbReference type="ARBA" id="ARBA00023015"/>
    </source>
</evidence>
<dbReference type="Gene3D" id="3.40.50.2300">
    <property type="match status" value="2"/>
</dbReference>
<dbReference type="Proteomes" id="UP000198939">
    <property type="component" value="Unassembled WGS sequence"/>
</dbReference>
<dbReference type="SMART" id="SM00354">
    <property type="entry name" value="HTH_LACI"/>
    <property type="match status" value="1"/>
</dbReference>
<evidence type="ECO:0000313" key="10">
    <source>
        <dbReference type="Proteomes" id="UP000198939"/>
    </source>
</evidence>
<dbReference type="InterPro" id="IPR000843">
    <property type="entry name" value="HTH_LacI"/>
</dbReference>
<dbReference type="Pfam" id="PF00356">
    <property type="entry name" value="LacI"/>
    <property type="match status" value="1"/>
</dbReference>
<dbReference type="InterPro" id="IPR028082">
    <property type="entry name" value="Peripla_BP_I"/>
</dbReference>
<reference evidence="8 10" key="2">
    <citation type="submission" date="2016-10" db="EMBL/GenBank/DDBJ databases">
        <authorList>
            <person name="Varghese N."/>
            <person name="Submissions S."/>
        </authorList>
    </citation>
    <scope>NUCLEOTIDE SEQUENCE [LARGE SCALE GENOMIC DNA]</scope>
    <source>
        <strain evidence="8 10">CGMCC 1.7071</strain>
    </source>
</reference>
<organism evidence="7 9">
    <name type="scientific">Rhizobium tibeticum</name>
    <dbReference type="NCBI Taxonomy" id="501024"/>
    <lineage>
        <taxon>Bacteria</taxon>
        <taxon>Pseudomonadati</taxon>
        <taxon>Pseudomonadota</taxon>
        <taxon>Alphaproteobacteria</taxon>
        <taxon>Hyphomicrobiales</taxon>
        <taxon>Rhizobiaceae</taxon>
        <taxon>Rhizobium/Agrobacterium group</taxon>
        <taxon>Rhizobium</taxon>
    </lineage>
</organism>
<gene>
    <name evidence="7" type="primary">rbsR</name>
    <name evidence="7" type="ORF">RTCCBAU85039_5399</name>
    <name evidence="8" type="ORF">SAMN05216228_103247</name>
</gene>
<dbReference type="EMBL" id="FOCV01000032">
    <property type="protein sequence ID" value="SEO99068.1"/>
    <property type="molecule type" value="Genomic_DNA"/>
</dbReference>
<keyword evidence="10" id="KW-1185">Reference proteome</keyword>
<proteinExistence type="predicted"/>
<evidence type="ECO:0000313" key="8">
    <source>
        <dbReference type="EMBL" id="SEO99068.1"/>
    </source>
</evidence>
<evidence type="ECO:0000256" key="4">
    <source>
        <dbReference type="ARBA" id="ARBA00023163"/>
    </source>
</evidence>
<accession>A0A1H8U8T6</accession>
<protein>
    <submittedName>
        <fullName evidence="7">Ribose operon repressor</fullName>
    </submittedName>
    <submittedName>
        <fullName evidence="8">Transcriptional regulator, LacI family</fullName>
    </submittedName>
</protein>
<evidence type="ECO:0000313" key="7">
    <source>
        <dbReference type="EMBL" id="SEI16256.1"/>
    </source>
</evidence>
<dbReference type="PROSITE" id="PS50932">
    <property type="entry name" value="HTH_LACI_2"/>
    <property type="match status" value="1"/>
</dbReference>
<evidence type="ECO:0000256" key="1">
    <source>
        <dbReference type="ARBA" id="ARBA00022491"/>
    </source>
</evidence>
<dbReference type="Pfam" id="PF13377">
    <property type="entry name" value="Peripla_BP_3"/>
    <property type="match status" value="1"/>
</dbReference>
<dbReference type="GO" id="GO:0003700">
    <property type="term" value="F:DNA-binding transcription factor activity"/>
    <property type="evidence" value="ECO:0007669"/>
    <property type="project" value="TreeGrafter"/>
</dbReference>